<sequence>MSKVWLLSLSLLTSYSVYANEDPKNDKDIEKPSSHWSSQVEFGYQSHTGNTSSESLNTRLKGEYIQGRHRTNGEWRFYKLDKNGKENKRQSNYSLQTDYKLGPKTYLYGSFKGIDSRYSAYFKDYTLSGGLGYQVTHTESLLVELELGPGYRYQEPNLDEIDKTDVVFPDIVQEPIFRSNLKTEWQILKSLKFAADLTLVNGESNTRLDSELSVINNITDDIALKINQSRQYHTRVPDGMSKADSVLSVNLIFLF</sequence>
<name>A0AAX2LR42_VIBFL</name>
<protein>
    <submittedName>
        <fullName evidence="2">DUF481 domain-containing protein</fullName>
    </submittedName>
    <submittedName>
        <fullName evidence="3">Membrane protein</fullName>
    </submittedName>
</protein>
<reference evidence="4" key="1">
    <citation type="submission" date="2015-12" db="EMBL/GenBank/DDBJ databases">
        <title>FDA dAtabase for Regulatory Grade micrObial Sequences (FDA-ARGOS): Supporting development and validation of Infectious Disease Dx tests.</title>
        <authorList>
            <person name="Hoffmann M."/>
            <person name="Allard M."/>
            <person name="Evans P."/>
            <person name="Brown E."/>
            <person name="Tallon L.J."/>
            <person name="Sadzewicz L."/>
            <person name="Sengamalay N."/>
            <person name="Ott S."/>
            <person name="Godinez A."/>
            <person name="Nagaraj S."/>
            <person name="Vyas G."/>
            <person name="Aluvathingal J."/>
            <person name="Nadendla S."/>
            <person name="Geyer C."/>
            <person name="Sichtig H."/>
        </authorList>
    </citation>
    <scope>NUCLEOTIDE SEQUENCE [LARGE SCALE GENOMIC DNA]</scope>
    <source>
        <strain evidence="4">ATCC 33809</strain>
    </source>
</reference>
<dbReference type="InterPro" id="IPR007433">
    <property type="entry name" value="DUF481"/>
</dbReference>
<evidence type="ECO:0000313" key="3">
    <source>
        <dbReference type="EMBL" id="SUP28800.1"/>
    </source>
</evidence>
<evidence type="ECO:0000313" key="5">
    <source>
        <dbReference type="Proteomes" id="UP000254626"/>
    </source>
</evidence>
<gene>
    <name evidence="2" type="ORF">AL536_18985</name>
    <name evidence="3" type="ORF">NCTC11327_02559</name>
</gene>
<dbReference type="KEGG" id="vfl:AL536_18985"/>
<evidence type="ECO:0000313" key="4">
    <source>
        <dbReference type="Proteomes" id="UP000057088"/>
    </source>
</evidence>
<reference evidence="2" key="2">
    <citation type="submission" date="2018-01" db="EMBL/GenBank/DDBJ databases">
        <title>FDA dAtabase for Regulatory Grade micrObial Sequences (FDA-ARGOS): Supporting development and validation of Infectious Disease Dx tests.</title>
        <authorList>
            <person name="Hoffmann M."/>
            <person name="Allard M."/>
            <person name="Evans P."/>
            <person name="Brown E."/>
            <person name="Tallon L."/>
            <person name="Sadzewicz L."/>
            <person name="Sengamalay N."/>
            <person name="Ott S."/>
            <person name="Godinez A."/>
            <person name="Nagaraj S."/>
            <person name="Vyas G."/>
            <person name="Aluvathingal J."/>
            <person name="Nadendla S."/>
            <person name="Geyer C."/>
            <person name="Sichtig H."/>
        </authorList>
    </citation>
    <scope>NUCLEOTIDE SEQUENCE</scope>
    <source>
        <strain evidence="2">ATCC 33809</strain>
    </source>
</reference>
<dbReference type="EMBL" id="UHIP01000001">
    <property type="protein sequence ID" value="SUP28800.1"/>
    <property type="molecule type" value="Genomic_DNA"/>
</dbReference>
<keyword evidence="4" id="KW-1185">Reference proteome</keyword>
<feature type="signal peptide" evidence="1">
    <location>
        <begin position="1"/>
        <end position="19"/>
    </location>
</feature>
<reference evidence="3 5" key="3">
    <citation type="submission" date="2018-06" db="EMBL/GenBank/DDBJ databases">
        <authorList>
            <consortium name="Pathogen Informatics"/>
            <person name="Doyle S."/>
        </authorList>
    </citation>
    <scope>NUCLEOTIDE SEQUENCE [LARGE SCALE GENOMIC DNA]</scope>
    <source>
        <strain evidence="3 5">NCTC11327</strain>
    </source>
</reference>
<evidence type="ECO:0000256" key="1">
    <source>
        <dbReference type="SAM" id="SignalP"/>
    </source>
</evidence>
<dbReference type="AlphaFoldDB" id="A0AAX2LR42"/>
<dbReference type="EMBL" id="CP014035">
    <property type="protein sequence ID" value="AMF95476.1"/>
    <property type="molecule type" value="Genomic_DNA"/>
</dbReference>
<keyword evidence="1" id="KW-0732">Signal</keyword>
<dbReference type="Proteomes" id="UP000057088">
    <property type="component" value="Chromosome 2"/>
</dbReference>
<evidence type="ECO:0000313" key="2">
    <source>
        <dbReference type="EMBL" id="AMF95476.1"/>
    </source>
</evidence>
<feature type="chain" id="PRO_5043410362" evidence="1">
    <location>
        <begin position="20"/>
        <end position="255"/>
    </location>
</feature>
<dbReference type="Proteomes" id="UP000254626">
    <property type="component" value="Unassembled WGS sequence"/>
</dbReference>
<accession>A0AAX2LR42</accession>
<dbReference type="Pfam" id="PF04338">
    <property type="entry name" value="DUF481"/>
    <property type="match status" value="1"/>
</dbReference>
<organism evidence="3 5">
    <name type="scientific">Vibrio fluvialis</name>
    <dbReference type="NCBI Taxonomy" id="676"/>
    <lineage>
        <taxon>Bacteria</taxon>
        <taxon>Pseudomonadati</taxon>
        <taxon>Pseudomonadota</taxon>
        <taxon>Gammaproteobacteria</taxon>
        <taxon>Vibrionales</taxon>
        <taxon>Vibrionaceae</taxon>
        <taxon>Vibrio</taxon>
    </lineage>
</organism>
<dbReference type="RefSeq" id="WP_020332713.1">
    <property type="nucleotide sequence ID" value="NZ_AP028128.1"/>
</dbReference>
<proteinExistence type="predicted"/>
<dbReference type="GeneID" id="29385410"/>